<dbReference type="AlphaFoldDB" id="A0A4R2LVR2"/>
<gene>
    <name evidence="13" type="ORF">EV684_12031</name>
</gene>
<keyword evidence="10 11" id="KW-0472">Membrane</keyword>
<feature type="transmembrane region" description="Helical" evidence="11">
    <location>
        <begin position="44"/>
        <end position="65"/>
    </location>
</feature>
<dbReference type="Pfam" id="PF00892">
    <property type="entry name" value="EamA"/>
    <property type="match status" value="1"/>
</dbReference>
<dbReference type="Proteomes" id="UP000295106">
    <property type="component" value="Unassembled WGS sequence"/>
</dbReference>
<evidence type="ECO:0000259" key="12">
    <source>
        <dbReference type="Pfam" id="PF00892"/>
    </source>
</evidence>
<evidence type="ECO:0000256" key="10">
    <source>
        <dbReference type="ARBA" id="ARBA00023136"/>
    </source>
</evidence>
<dbReference type="PANTHER" id="PTHR30561">
    <property type="entry name" value="SMR FAMILY PROTON-DEPENDENT DRUG EFFLUX TRANSPORTER SUGE"/>
    <property type="match status" value="1"/>
</dbReference>
<dbReference type="PANTHER" id="PTHR30561:SF9">
    <property type="entry name" value="4-AMINO-4-DEOXY-L-ARABINOSE-PHOSPHOUNDECAPRENOL FLIPPASE SUBUNIT ARNF-RELATED"/>
    <property type="match status" value="1"/>
</dbReference>
<dbReference type="Gene3D" id="1.10.3730.20">
    <property type="match status" value="1"/>
</dbReference>
<keyword evidence="7" id="KW-0448">Lipopolysaccharide biosynthesis</keyword>
<dbReference type="GO" id="GO:0005886">
    <property type="term" value="C:plasma membrane"/>
    <property type="evidence" value="ECO:0007669"/>
    <property type="project" value="UniProtKB-SubCell"/>
</dbReference>
<dbReference type="SUPFAM" id="SSF103481">
    <property type="entry name" value="Multidrug resistance efflux transporter EmrE"/>
    <property type="match status" value="1"/>
</dbReference>
<feature type="transmembrane region" description="Helical" evidence="11">
    <location>
        <begin position="97"/>
        <end position="115"/>
    </location>
</feature>
<keyword evidence="2" id="KW-1003">Cell membrane</keyword>
<evidence type="ECO:0000256" key="9">
    <source>
        <dbReference type="ARBA" id="ARBA00023098"/>
    </source>
</evidence>
<feature type="transmembrane region" description="Helical" evidence="11">
    <location>
        <begin position="72"/>
        <end position="91"/>
    </location>
</feature>
<evidence type="ECO:0000256" key="11">
    <source>
        <dbReference type="SAM" id="Phobius"/>
    </source>
</evidence>
<evidence type="ECO:0000256" key="8">
    <source>
        <dbReference type="ARBA" id="ARBA00022989"/>
    </source>
</evidence>
<keyword evidence="9" id="KW-0443">Lipid metabolism</keyword>
<protein>
    <submittedName>
        <fullName evidence="13">Undecaprenyl phosphate-alpha-L-ara4N flippase subunit ArnE</fullName>
    </submittedName>
</protein>
<keyword evidence="4" id="KW-0997">Cell inner membrane</keyword>
<evidence type="ECO:0000313" key="14">
    <source>
        <dbReference type="Proteomes" id="UP000295106"/>
    </source>
</evidence>
<dbReference type="InterPro" id="IPR000390">
    <property type="entry name" value="Small_drug/metabolite_transptr"/>
</dbReference>
<dbReference type="GO" id="GO:0009245">
    <property type="term" value="P:lipid A biosynthetic process"/>
    <property type="evidence" value="ECO:0007669"/>
    <property type="project" value="UniProtKB-KW"/>
</dbReference>
<dbReference type="RefSeq" id="WP_132649601.1">
    <property type="nucleotide sequence ID" value="NZ_CP181386.1"/>
</dbReference>
<dbReference type="InterPro" id="IPR037185">
    <property type="entry name" value="EmrE-like"/>
</dbReference>
<evidence type="ECO:0000256" key="3">
    <source>
        <dbReference type="ARBA" id="ARBA00022516"/>
    </source>
</evidence>
<evidence type="ECO:0000256" key="1">
    <source>
        <dbReference type="ARBA" id="ARBA00004651"/>
    </source>
</evidence>
<keyword evidence="6 11" id="KW-0812">Transmembrane</keyword>
<evidence type="ECO:0000256" key="6">
    <source>
        <dbReference type="ARBA" id="ARBA00022692"/>
    </source>
</evidence>
<dbReference type="GeneID" id="99682961"/>
<dbReference type="GO" id="GO:0022857">
    <property type="term" value="F:transmembrane transporter activity"/>
    <property type="evidence" value="ECO:0007669"/>
    <property type="project" value="InterPro"/>
</dbReference>
<organism evidence="13 14">
    <name type="scientific">Rubrivivax gelatinosus</name>
    <name type="common">Rhodocyclus gelatinosus</name>
    <name type="synonym">Rhodopseudomonas gelatinosa</name>
    <dbReference type="NCBI Taxonomy" id="28068"/>
    <lineage>
        <taxon>Bacteria</taxon>
        <taxon>Pseudomonadati</taxon>
        <taxon>Pseudomonadota</taxon>
        <taxon>Betaproteobacteria</taxon>
        <taxon>Burkholderiales</taxon>
        <taxon>Sphaerotilaceae</taxon>
        <taxon>Rubrivivax</taxon>
    </lineage>
</organism>
<reference evidence="13 14" key="1">
    <citation type="submission" date="2019-03" db="EMBL/GenBank/DDBJ databases">
        <title>Genomic Encyclopedia of Type Strains, Phase IV (KMG-IV): sequencing the most valuable type-strain genomes for metagenomic binning, comparative biology and taxonomic classification.</title>
        <authorList>
            <person name="Goeker M."/>
        </authorList>
    </citation>
    <scope>NUCLEOTIDE SEQUENCE [LARGE SCALE GENOMIC DNA]</scope>
    <source>
        <strain evidence="13 14">DSM 1709</strain>
    </source>
</reference>
<evidence type="ECO:0000256" key="2">
    <source>
        <dbReference type="ARBA" id="ARBA00022475"/>
    </source>
</evidence>
<comment type="caution">
    <text evidence="13">The sequence shown here is derived from an EMBL/GenBank/DDBJ whole genome shotgun (WGS) entry which is preliminary data.</text>
</comment>
<feature type="domain" description="EamA" evidence="12">
    <location>
        <begin position="10"/>
        <end position="114"/>
    </location>
</feature>
<dbReference type="OrthoDB" id="8454050at2"/>
<accession>A0A4R2LVR2</accession>
<keyword evidence="8 11" id="KW-1133">Transmembrane helix</keyword>
<dbReference type="GO" id="GO:0009103">
    <property type="term" value="P:lipopolysaccharide biosynthetic process"/>
    <property type="evidence" value="ECO:0007669"/>
    <property type="project" value="UniProtKB-KW"/>
</dbReference>
<keyword evidence="5" id="KW-0441">Lipid A biosynthesis</keyword>
<name>A0A4R2LVR2_RUBGE</name>
<dbReference type="InterPro" id="IPR000620">
    <property type="entry name" value="EamA_dom"/>
</dbReference>
<dbReference type="EMBL" id="SLXD01000020">
    <property type="protein sequence ID" value="TCO97720.1"/>
    <property type="molecule type" value="Genomic_DNA"/>
</dbReference>
<evidence type="ECO:0000256" key="5">
    <source>
        <dbReference type="ARBA" id="ARBA00022556"/>
    </source>
</evidence>
<evidence type="ECO:0000313" key="13">
    <source>
        <dbReference type="EMBL" id="TCO97720.1"/>
    </source>
</evidence>
<comment type="subcellular location">
    <subcellularLocation>
        <location evidence="1">Cell membrane</location>
        <topology evidence="1">Multi-pass membrane protein</topology>
    </subcellularLocation>
</comment>
<sequence length="118" mass="12550">MKPIEAVLVVFVVLLASVGQVLMRAASIAAASSGAAGLRAWMSFTSVLAVVVYCSAMALWLWVLSRVPITQAFAFFGLSFVFVPLLASRFLGDPMSTQTWIGAAIIVLGIVVTNWRTG</sequence>
<evidence type="ECO:0000256" key="4">
    <source>
        <dbReference type="ARBA" id="ARBA00022519"/>
    </source>
</evidence>
<proteinExistence type="predicted"/>
<keyword evidence="3" id="KW-0444">Lipid biosynthesis</keyword>
<evidence type="ECO:0000256" key="7">
    <source>
        <dbReference type="ARBA" id="ARBA00022985"/>
    </source>
</evidence>